<dbReference type="EMBL" id="JAGFBV010000018">
    <property type="protein sequence ID" value="MBP4138808.1"/>
    <property type="molecule type" value="Genomic_DNA"/>
</dbReference>
<dbReference type="GO" id="GO:0030313">
    <property type="term" value="C:cell envelope"/>
    <property type="evidence" value="ECO:0007669"/>
    <property type="project" value="TreeGrafter"/>
</dbReference>
<dbReference type="NCBIfam" id="TIGR01730">
    <property type="entry name" value="RND_mfp"/>
    <property type="match status" value="1"/>
</dbReference>
<sequence length="375" mass="41796">MKNISLFLSMLFIVSACKNTKENQEIEQKPANENSVTLTDAQFKNAGISTEELTEKNISTTIKLNGKIDVPPQNLVSVNAPMGGYLINSKLLPGMHVKKGEVIATLQDQQYVQLQQDFLLAKSKLHFAELEFARQKDLNQTKASSDKVTQLAESEVSNLRITVNALSEKLKLININPNNLSANKISKSIVILSAVTGFVSKVNINIGKYITPGEVMFELIDPSDIHLNLTVFDKNIAQLAIGQRVIAYSNAAPNKKYECTIILINKDINATGNTEVHCHFSKYDKYLLPGMYMNAEIETTAGIANALPELSIVNFENKEYVFVESGKQRYEITEVTTGEKENGYLEILNPEKLKNKKIVTNGAYTLLMKMKNKEE</sequence>
<dbReference type="Pfam" id="PF25954">
    <property type="entry name" value="Beta-barrel_RND_2"/>
    <property type="match status" value="1"/>
</dbReference>
<dbReference type="Gene3D" id="2.40.50.100">
    <property type="match status" value="1"/>
</dbReference>
<dbReference type="Gene3D" id="1.10.287.470">
    <property type="entry name" value="Helix hairpin bin"/>
    <property type="match status" value="1"/>
</dbReference>
<evidence type="ECO:0000313" key="5">
    <source>
        <dbReference type="Proteomes" id="UP000675047"/>
    </source>
</evidence>
<dbReference type="PANTHER" id="PTHR30097:SF4">
    <property type="entry name" value="SLR6042 PROTEIN"/>
    <property type="match status" value="1"/>
</dbReference>
<dbReference type="InterPro" id="IPR058792">
    <property type="entry name" value="Beta-barrel_RND_2"/>
</dbReference>
<gene>
    <name evidence="4" type="ORF">J3495_12020</name>
</gene>
<feature type="domain" description="CusB-like beta-barrel" evidence="3">
    <location>
        <begin position="227"/>
        <end position="299"/>
    </location>
</feature>
<dbReference type="InterPro" id="IPR051909">
    <property type="entry name" value="MFP_Cation_Efflux"/>
</dbReference>
<dbReference type="SUPFAM" id="SSF111369">
    <property type="entry name" value="HlyD-like secretion proteins"/>
    <property type="match status" value="1"/>
</dbReference>
<dbReference type="Proteomes" id="UP000675047">
    <property type="component" value="Unassembled WGS sequence"/>
</dbReference>
<protein>
    <submittedName>
        <fullName evidence="4">Efflux RND transporter periplasmic adaptor subunit</fullName>
    </submittedName>
</protein>
<keyword evidence="5" id="KW-1185">Reference proteome</keyword>
<dbReference type="Gene3D" id="2.40.30.170">
    <property type="match status" value="1"/>
</dbReference>
<proteinExistence type="inferred from homology"/>
<dbReference type="PROSITE" id="PS51257">
    <property type="entry name" value="PROKAR_LIPOPROTEIN"/>
    <property type="match status" value="1"/>
</dbReference>
<evidence type="ECO:0000256" key="2">
    <source>
        <dbReference type="ARBA" id="ARBA00022448"/>
    </source>
</evidence>
<dbReference type="GO" id="GO:0060003">
    <property type="term" value="P:copper ion export"/>
    <property type="evidence" value="ECO:0007669"/>
    <property type="project" value="TreeGrafter"/>
</dbReference>
<dbReference type="Gene3D" id="2.40.420.20">
    <property type="match status" value="1"/>
</dbReference>
<evidence type="ECO:0000313" key="4">
    <source>
        <dbReference type="EMBL" id="MBP4138808.1"/>
    </source>
</evidence>
<dbReference type="AlphaFoldDB" id="A0A941B3S6"/>
<dbReference type="PANTHER" id="PTHR30097">
    <property type="entry name" value="CATION EFFLUX SYSTEM PROTEIN CUSB"/>
    <property type="match status" value="1"/>
</dbReference>
<name>A0A941B3S6_9FLAO</name>
<dbReference type="GO" id="GO:0015679">
    <property type="term" value="P:plasma membrane copper ion transport"/>
    <property type="evidence" value="ECO:0007669"/>
    <property type="project" value="TreeGrafter"/>
</dbReference>
<evidence type="ECO:0000256" key="1">
    <source>
        <dbReference type="ARBA" id="ARBA00009477"/>
    </source>
</evidence>
<dbReference type="GO" id="GO:0016020">
    <property type="term" value="C:membrane"/>
    <property type="evidence" value="ECO:0007669"/>
    <property type="project" value="InterPro"/>
</dbReference>
<dbReference type="RefSeq" id="WP_210666797.1">
    <property type="nucleotide sequence ID" value="NZ_JAGFBV010000018.1"/>
</dbReference>
<comment type="caution">
    <text evidence="4">The sequence shown here is derived from an EMBL/GenBank/DDBJ whole genome shotgun (WGS) entry which is preliminary data.</text>
</comment>
<dbReference type="InterPro" id="IPR006143">
    <property type="entry name" value="RND_pump_MFP"/>
</dbReference>
<keyword evidence="2" id="KW-0813">Transport</keyword>
<accession>A0A941B3S6</accession>
<comment type="similarity">
    <text evidence="1">Belongs to the membrane fusion protein (MFP) (TC 8.A.1) family.</text>
</comment>
<reference evidence="4 5" key="1">
    <citation type="submission" date="2021-03" db="EMBL/GenBank/DDBJ databases">
        <title>Flavobacterium Flabelliformis Sp. Nov. And Flavobacterium Geliluteum Sp. Nov., Two Novel Multidrug Resistant Psychrophilic Species Isolated From Antarctica.</title>
        <authorList>
            <person name="Kralova S."/>
            <person name="Busse H.J."/>
            <person name="Bezdicek M."/>
            <person name="Nykrynova M."/>
            <person name="Kroupova E."/>
            <person name="Krsek D."/>
            <person name="Sedlacek I."/>
        </authorList>
    </citation>
    <scope>NUCLEOTIDE SEQUENCE [LARGE SCALE GENOMIC DNA]</scope>
    <source>
        <strain evidence="4 5">P7388</strain>
    </source>
</reference>
<organism evidence="4 5">
    <name type="scientific">Flavobacterium geliluteum</name>
    <dbReference type="NCBI Taxonomy" id="2816120"/>
    <lineage>
        <taxon>Bacteria</taxon>
        <taxon>Pseudomonadati</taxon>
        <taxon>Bacteroidota</taxon>
        <taxon>Flavobacteriia</taxon>
        <taxon>Flavobacteriales</taxon>
        <taxon>Flavobacteriaceae</taxon>
        <taxon>Flavobacterium</taxon>
    </lineage>
</organism>
<evidence type="ECO:0000259" key="3">
    <source>
        <dbReference type="Pfam" id="PF25954"/>
    </source>
</evidence>
<dbReference type="GO" id="GO:0022857">
    <property type="term" value="F:transmembrane transporter activity"/>
    <property type="evidence" value="ECO:0007669"/>
    <property type="project" value="InterPro"/>
</dbReference>